<keyword evidence="2 6" id="KW-0238">DNA-binding</keyword>
<dbReference type="Pfam" id="PF00356">
    <property type="entry name" value="LacI"/>
    <property type="match status" value="1"/>
</dbReference>
<sequence length="390" mass="40591">MDIAYRIGGIMPAVRLSDVAKDAGVSLATASRVLNGSARTPGRAVAEKVRASAAKLGYVTNAQAQALARSRSGLIGLVVHDIADPYFAVLARAVQQRIFASDSQVLLTQTDRDPETEIRAIRSLIAQRVDALVLFGSHRYGADTDSSILQLLQGFEAHGGLVVCVGQAPGVGRTIVTEDAATAHELATSLVVEGHRRFAVPQGISGIPTAAHRTGGFLAGLAEAGIEVELYGTAGLNRSGGHAFAAQVAEHLASPEGVAATEASGGLPLCVFAPADVMALGVLGELRRHGLRIPEQVAVAGFGGVPGAHDSSPVLTTVALPLEEMAEQVSAWILSEQTGAAEDSSDRTGRDQTGSDQTGPDPDGRDQEGRDQVRDRRMHGEILLRESTAL</sequence>
<dbReference type="SUPFAM" id="SSF47413">
    <property type="entry name" value="lambda repressor-like DNA-binding domains"/>
    <property type="match status" value="1"/>
</dbReference>
<dbReference type="EMBL" id="JBHLSV010000002">
    <property type="protein sequence ID" value="MFC0672658.1"/>
    <property type="molecule type" value="Genomic_DNA"/>
</dbReference>
<dbReference type="InterPro" id="IPR000843">
    <property type="entry name" value="HTH_LacI"/>
</dbReference>
<dbReference type="PROSITE" id="PS00356">
    <property type="entry name" value="HTH_LACI_1"/>
    <property type="match status" value="1"/>
</dbReference>
<protein>
    <submittedName>
        <fullName evidence="6">LacI family DNA-binding transcriptional regulator</fullName>
    </submittedName>
</protein>
<feature type="compositionally biased region" description="Basic and acidic residues" evidence="4">
    <location>
        <begin position="362"/>
        <end position="384"/>
    </location>
</feature>
<organism evidence="6 7">
    <name type="scientific">Brachybacterium hainanense</name>
    <dbReference type="NCBI Taxonomy" id="1541174"/>
    <lineage>
        <taxon>Bacteria</taxon>
        <taxon>Bacillati</taxon>
        <taxon>Actinomycetota</taxon>
        <taxon>Actinomycetes</taxon>
        <taxon>Micrococcales</taxon>
        <taxon>Dermabacteraceae</taxon>
        <taxon>Brachybacterium</taxon>
    </lineage>
</organism>
<name>A0ABV6R9T9_9MICO</name>
<keyword evidence="3" id="KW-0804">Transcription</keyword>
<evidence type="ECO:0000313" key="6">
    <source>
        <dbReference type="EMBL" id="MFC0672658.1"/>
    </source>
</evidence>
<keyword evidence="7" id="KW-1185">Reference proteome</keyword>
<feature type="domain" description="HTH lacI-type" evidence="5">
    <location>
        <begin position="14"/>
        <end position="69"/>
    </location>
</feature>
<dbReference type="Gene3D" id="3.40.50.2300">
    <property type="match status" value="2"/>
</dbReference>
<gene>
    <name evidence="6" type="ORF">ACFFF6_01675</name>
</gene>
<dbReference type="RefSeq" id="WP_376977618.1">
    <property type="nucleotide sequence ID" value="NZ_JBHLSV010000002.1"/>
</dbReference>
<accession>A0ABV6R9T9</accession>
<dbReference type="InterPro" id="IPR046335">
    <property type="entry name" value="LacI/GalR-like_sensor"/>
</dbReference>
<evidence type="ECO:0000256" key="1">
    <source>
        <dbReference type="ARBA" id="ARBA00023015"/>
    </source>
</evidence>
<evidence type="ECO:0000259" key="5">
    <source>
        <dbReference type="PROSITE" id="PS50932"/>
    </source>
</evidence>
<dbReference type="Proteomes" id="UP001589793">
    <property type="component" value="Unassembled WGS sequence"/>
</dbReference>
<dbReference type="Pfam" id="PF13377">
    <property type="entry name" value="Peripla_BP_3"/>
    <property type="match status" value="1"/>
</dbReference>
<comment type="caution">
    <text evidence="6">The sequence shown here is derived from an EMBL/GenBank/DDBJ whole genome shotgun (WGS) entry which is preliminary data.</text>
</comment>
<dbReference type="Gene3D" id="1.10.260.40">
    <property type="entry name" value="lambda repressor-like DNA-binding domains"/>
    <property type="match status" value="1"/>
</dbReference>
<dbReference type="SMART" id="SM00354">
    <property type="entry name" value="HTH_LACI"/>
    <property type="match status" value="1"/>
</dbReference>
<feature type="region of interest" description="Disordered" evidence="4">
    <location>
        <begin position="338"/>
        <end position="390"/>
    </location>
</feature>
<dbReference type="CDD" id="cd06267">
    <property type="entry name" value="PBP1_LacI_sugar_binding-like"/>
    <property type="match status" value="1"/>
</dbReference>
<evidence type="ECO:0000256" key="4">
    <source>
        <dbReference type="SAM" id="MobiDB-lite"/>
    </source>
</evidence>
<evidence type="ECO:0000313" key="7">
    <source>
        <dbReference type="Proteomes" id="UP001589793"/>
    </source>
</evidence>
<dbReference type="PROSITE" id="PS50932">
    <property type="entry name" value="HTH_LACI_2"/>
    <property type="match status" value="1"/>
</dbReference>
<evidence type="ECO:0000256" key="2">
    <source>
        <dbReference type="ARBA" id="ARBA00023125"/>
    </source>
</evidence>
<dbReference type="SUPFAM" id="SSF53822">
    <property type="entry name" value="Periplasmic binding protein-like I"/>
    <property type="match status" value="1"/>
</dbReference>
<keyword evidence="1" id="KW-0805">Transcription regulation</keyword>
<evidence type="ECO:0000256" key="3">
    <source>
        <dbReference type="ARBA" id="ARBA00023163"/>
    </source>
</evidence>
<dbReference type="InterPro" id="IPR028082">
    <property type="entry name" value="Peripla_BP_I"/>
</dbReference>
<dbReference type="PANTHER" id="PTHR30146:SF153">
    <property type="entry name" value="LACTOSE OPERON REPRESSOR"/>
    <property type="match status" value="1"/>
</dbReference>
<dbReference type="InterPro" id="IPR010982">
    <property type="entry name" value="Lambda_DNA-bd_dom_sf"/>
</dbReference>
<dbReference type="GO" id="GO:0003677">
    <property type="term" value="F:DNA binding"/>
    <property type="evidence" value="ECO:0007669"/>
    <property type="project" value="UniProtKB-KW"/>
</dbReference>
<dbReference type="CDD" id="cd01392">
    <property type="entry name" value="HTH_LacI"/>
    <property type="match status" value="1"/>
</dbReference>
<dbReference type="PANTHER" id="PTHR30146">
    <property type="entry name" value="LACI-RELATED TRANSCRIPTIONAL REPRESSOR"/>
    <property type="match status" value="1"/>
</dbReference>
<proteinExistence type="predicted"/>
<reference evidence="6 7" key="1">
    <citation type="submission" date="2024-09" db="EMBL/GenBank/DDBJ databases">
        <authorList>
            <person name="Sun Q."/>
            <person name="Mori K."/>
        </authorList>
    </citation>
    <scope>NUCLEOTIDE SEQUENCE [LARGE SCALE GENOMIC DNA]</scope>
    <source>
        <strain evidence="6 7">CICC 10874</strain>
    </source>
</reference>